<gene>
    <name evidence="1" type="ORF">G7B40_029170</name>
</gene>
<dbReference type="InterPro" id="IPR036525">
    <property type="entry name" value="Tubulin/FtsZ_GTPase_sf"/>
</dbReference>
<reference evidence="2" key="1">
    <citation type="journal article" date="2021" name="Science">
        <title>Hunting the eagle killer: A cyanobacterial neurotoxin causes vacuolar myelinopathy.</title>
        <authorList>
            <person name="Breinlinger S."/>
            <person name="Phillips T.J."/>
            <person name="Haram B.N."/>
            <person name="Mares J."/>
            <person name="Martinez Yerena J.A."/>
            <person name="Hrouzek P."/>
            <person name="Sobotka R."/>
            <person name="Henderson W.M."/>
            <person name="Schmieder P."/>
            <person name="Williams S.M."/>
            <person name="Lauderdale J.D."/>
            <person name="Wilde H.D."/>
            <person name="Gerrin W."/>
            <person name="Kust A."/>
            <person name="Washington J.W."/>
            <person name="Wagner C."/>
            <person name="Geier B."/>
            <person name="Liebeke M."/>
            <person name="Enke H."/>
            <person name="Niedermeyer T.H.J."/>
            <person name="Wilde S.B."/>
        </authorList>
    </citation>
    <scope>NUCLEOTIDE SEQUENCE [LARGE SCALE GENOMIC DNA]</scope>
    <source>
        <strain evidence="2">Thurmond2011</strain>
    </source>
</reference>
<evidence type="ECO:0000313" key="2">
    <source>
        <dbReference type="Proteomes" id="UP000667802"/>
    </source>
</evidence>
<keyword evidence="2" id="KW-1185">Reference proteome</keyword>
<accession>A0AAP5IDY9</accession>
<comment type="caution">
    <text evidence="1">The sequence shown here is derived from an EMBL/GenBank/DDBJ whole genome shotgun (WGS) entry which is preliminary data.</text>
</comment>
<dbReference type="Gene3D" id="3.40.50.1440">
    <property type="entry name" value="Tubulin/FtsZ, GTPase domain"/>
    <property type="match status" value="1"/>
</dbReference>
<sequence>MSFYIIAIGGTGAKCVEAVTQASAIGLFTEEVIKVLFIDADETNGNLERARNSLSLYQRCYDFILGDKQQLGWMKTPIQSFDLWSPFTNKNINKNLASFFSYNTLKQNNEALGNLFDVLYTKDELEADLDVGFRGRPAIGSAVMSRVNLDDLDHEPWGTIISHIEKDVSSGKYPKILLCGSMFGGTGASGLPTIGRLIANKLERENVRGRVKIGCLFVLPYFGFSPKAGNNPEQVYARADQFLLNTEAALRYYVNQAKQFDTVYLLGNQNFSQYEFSIGKKTQRNEPHFIELYTALAARHFWLNTPAKPGAVVLISRQNKSRLFWNDLPDHDVVKSSLVNATRFAYLWLTDIVPELVKARDMGVNKFQRVAPWFSKFFGSGQDGISSFLPRTQNLPDFSESKQQDGIKIIASWCKDYLRWLNDIHSCEGDDIQLFDLSTDELSKLIIGDQRDRSTKAQDNPQRLKEALLDTRNIPFFNPGTAGLAQALYILCKLNNLT</sequence>
<dbReference type="EMBL" id="JAALHA020000018">
    <property type="protein sequence ID" value="MDR9898599.1"/>
    <property type="molecule type" value="Genomic_DNA"/>
</dbReference>
<dbReference type="RefSeq" id="WP_208353518.1">
    <property type="nucleotide sequence ID" value="NZ_JAALHA020000018.1"/>
</dbReference>
<protein>
    <submittedName>
        <fullName evidence="1">Tubulin-like doman-containing protein</fullName>
    </submittedName>
</protein>
<dbReference type="Proteomes" id="UP000667802">
    <property type="component" value="Unassembled WGS sequence"/>
</dbReference>
<name>A0AAP5IDY9_9CYAN</name>
<proteinExistence type="predicted"/>
<organism evidence="1 2">
    <name type="scientific">Aetokthonos hydrillicola Thurmond2011</name>
    <dbReference type="NCBI Taxonomy" id="2712845"/>
    <lineage>
        <taxon>Bacteria</taxon>
        <taxon>Bacillati</taxon>
        <taxon>Cyanobacteriota</taxon>
        <taxon>Cyanophyceae</taxon>
        <taxon>Nostocales</taxon>
        <taxon>Hapalosiphonaceae</taxon>
        <taxon>Aetokthonos</taxon>
    </lineage>
</organism>
<dbReference type="AlphaFoldDB" id="A0AAP5IDY9"/>
<evidence type="ECO:0000313" key="1">
    <source>
        <dbReference type="EMBL" id="MDR9898599.1"/>
    </source>
</evidence>